<dbReference type="EMBL" id="JBGUBD010000002">
    <property type="protein sequence ID" value="MFA9477500.1"/>
    <property type="molecule type" value="Genomic_DNA"/>
</dbReference>
<dbReference type="SUPFAM" id="SSF53633">
    <property type="entry name" value="Carbamate kinase-like"/>
    <property type="match status" value="1"/>
</dbReference>
<keyword evidence="11" id="KW-1185">Reference proteome</keyword>
<evidence type="ECO:0000256" key="1">
    <source>
        <dbReference type="ARBA" id="ARBA00022490"/>
    </source>
</evidence>
<dbReference type="RefSeq" id="WP_425344422.1">
    <property type="nucleotide sequence ID" value="NZ_JBGUBD010000002.1"/>
</dbReference>
<dbReference type="InterPro" id="IPR001057">
    <property type="entry name" value="Glu/AcGlu_kinase"/>
</dbReference>
<dbReference type="CDD" id="cd04242">
    <property type="entry name" value="AAK_G5K_ProB"/>
    <property type="match status" value="1"/>
</dbReference>
<reference evidence="10 11" key="1">
    <citation type="submission" date="2024-08" db="EMBL/GenBank/DDBJ databases">
        <title>Whole-genome sequencing of halo(alkali)philic microorganisms from hypersaline lakes.</title>
        <authorList>
            <person name="Sorokin D.Y."/>
            <person name="Merkel A.Y."/>
            <person name="Messina E."/>
            <person name="Yakimov M."/>
        </authorList>
    </citation>
    <scope>NUCLEOTIDE SEQUENCE [LARGE SCALE GENOMIC DNA]</scope>
    <source>
        <strain evidence="10 11">AB-hyl4</strain>
    </source>
</reference>
<evidence type="ECO:0000256" key="3">
    <source>
        <dbReference type="ARBA" id="ARBA00022650"/>
    </source>
</evidence>
<dbReference type="GO" id="GO:0004349">
    <property type="term" value="F:glutamate 5-kinase activity"/>
    <property type="evidence" value="ECO:0007669"/>
    <property type="project" value="UniProtKB-EC"/>
</dbReference>
<comment type="similarity">
    <text evidence="8">Belongs to the glutamate 5-kinase family.</text>
</comment>
<keyword evidence="3 8" id="KW-0641">Proline biosynthesis</keyword>
<evidence type="ECO:0000256" key="7">
    <source>
        <dbReference type="ARBA" id="ARBA00022840"/>
    </source>
</evidence>
<evidence type="ECO:0000256" key="2">
    <source>
        <dbReference type="ARBA" id="ARBA00022605"/>
    </source>
</evidence>
<evidence type="ECO:0000256" key="5">
    <source>
        <dbReference type="ARBA" id="ARBA00022741"/>
    </source>
</evidence>
<dbReference type="InterPro" id="IPR036393">
    <property type="entry name" value="AceGlu_kinase-like_sf"/>
</dbReference>
<dbReference type="PRINTS" id="PR00474">
    <property type="entry name" value="GLU5KINASE"/>
</dbReference>
<feature type="binding site" evidence="8">
    <location>
        <position position="20"/>
    </location>
    <ligand>
        <name>ATP</name>
        <dbReference type="ChEBI" id="CHEBI:30616"/>
    </ligand>
</feature>
<keyword evidence="6 8" id="KW-0418">Kinase</keyword>
<keyword evidence="5 8" id="KW-0547">Nucleotide-binding</keyword>
<dbReference type="EC" id="2.7.2.11" evidence="8"/>
<comment type="catalytic activity">
    <reaction evidence="8">
        <text>L-glutamate + ATP = L-glutamyl 5-phosphate + ADP</text>
        <dbReference type="Rhea" id="RHEA:14877"/>
        <dbReference type="ChEBI" id="CHEBI:29985"/>
        <dbReference type="ChEBI" id="CHEBI:30616"/>
        <dbReference type="ChEBI" id="CHEBI:58274"/>
        <dbReference type="ChEBI" id="CHEBI:456216"/>
        <dbReference type="EC" id="2.7.2.11"/>
    </reaction>
</comment>
<dbReference type="InterPro" id="IPR002478">
    <property type="entry name" value="PUA"/>
</dbReference>
<dbReference type="Pfam" id="PF01472">
    <property type="entry name" value="PUA"/>
    <property type="match status" value="1"/>
</dbReference>
<dbReference type="PROSITE" id="PS50890">
    <property type="entry name" value="PUA"/>
    <property type="match status" value="1"/>
</dbReference>
<keyword evidence="7 8" id="KW-0067">ATP-binding</keyword>
<feature type="binding site" evidence="8">
    <location>
        <position position="63"/>
    </location>
    <ligand>
        <name>substrate</name>
    </ligand>
</feature>
<dbReference type="Proteomes" id="UP001575105">
    <property type="component" value="Unassembled WGS sequence"/>
</dbReference>
<comment type="pathway">
    <text evidence="8">Amino-acid biosynthesis; L-proline biosynthesis; L-glutamate 5-semialdehyde from L-glutamate: step 1/2.</text>
</comment>
<keyword evidence="4 8" id="KW-0808">Transferase</keyword>
<accession>A0ABV4U1M4</accession>
<evidence type="ECO:0000313" key="10">
    <source>
        <dbReference type="EMBL" id="MFA9477500.1"/>
    </source>
</evidence>
<comment type="caution">
    <text evidence="8">Lacks conserved residue(s) required for the propagation of feature annotation.</text>
</comment>
<name>A0ABV4U1M4_9BACT</name>
<sequence length="380" mass="41400">MPSTELRQTVLCNARRIVVKVGTGLLTSPDPDRPGLDLNYIRRIARQIAGLREQGYEVTLVASGAIGAGCLELGLKQRPRDVADLQAVAAVGQRKLMAHMHQAFARQKIHVAQMLVTRGDFDDRVRFLNIRNCVTRIHEHGCIPIINENDTVAVDELRFGDNDMLAALTANAIRADALLLLTVVDGLLDEQGNRVDLIDNVTDMLSLARRDTSQWGTGGMLSKLEATRVVTEAGEIAVIANGQEKNVLARLLAGEALGSVFVPATRKLDSRQRWIALTARPAGTITIDEGAVRAVTGRGKSLLATGIADITGRFERGDVALIRDPRGREVARGLSNYSADELRLIRGKRSTQFANILGRSAYDEVIHRNNLVVLTPSDGR</sequence>
<protein>
    <recommendedName>
        <fullName evidence="8">Glutamate 5-kinase</fullName>
        <ecNumber evidence="8">2.7.2.11</ecNumber>
    </recommendedName>
    <alternativeName>
        <fullName evidence="8">Gamma-glutamyl kinase</fullName>
        <shortName evidence="8">GK</shortName>
    </alternativeName>
</protein>
<dbReference type="InterPro" id="IPR041739">
    <property type="entry name" value="G5K_ProB"/>
</dbReference>
<dbReference type="InterPro" id="IPR019797">
    <property type="entry name" value="Glutamate_5-kinase_CS"/>
</dbReference>
<dbReference type="Gene3D" id="3.40.1160.10">
    <property type="entry name" value="Acetylglutamate kinase-like"/>
    <property type="match status" value="1"/>
</dbReference>
<gene>
    <name evidence="8 10" type="primary">proB</name>
    <name evidence="10" type="ORF">ACERK3_04245</name>
</gene>
<evidence type="ECO:0000313" key="11">
    <source>
        <dbReference type="Proteomes" id="UP001575105"/>
    </source>
</evidence>
<dbReference type="InterPro" id="IPR011529">
    <property type="entry name" value="Glu_5kinase"/>
</dbReference>
<dbReference type="InterPro" id="IPR001048">
    <property type="entry name" value="Asp/Glu/Uridylate_kinase"/>
</dbReference>
<feature type="binding site" evidence="8">
    <location>
        <position position="162"/>
    </location>
    <ligand>
        <name>substrate</name>
    </ligand>
</feature>
<dbReference type="Pfam" id="PF00696">
    <property type="entry name" value="AA_kinase"/>
    <property type="match status" value="1"/>
</dbReference>
<dbReference type="Gene3D" id="2.30.130.10">
    <property type="entry name" value="PUA domain"/>
    <property type="match status" value="1"/>
</dbReference>
<evidence type="ECO:0000256" key="8">
    <source>
        <dbReference type="HAMAP-Rule" id="MF_00456"/>
    </source>
</evidence>
<feature type="binding site" evidence="8">
    <location>
        <position position="150"/>
    </location>
    <ligand>
        <name>substrate</name>
    </ligand>
</feature>
<dbReference type="SMART" id="SM00359">
    <property type="entry name" value="PUA"/>
    <property type="match status" value="1"/>
</dbReference>
<dbReference type="PANTHER" id="PTHR43654:SF1">
    <property type="entry name" value="ISOPENTENYL PHOSPHATE KINASE"/>
    <property type="match status" value="1"/>
</dbReference>
<dbReference type="HAMAP" id="MF_00456">
    <property type="entry name" value="ProB"/>
    <property type="match status" value="1"/>
</dbReference>
<organism evidence="10 11">
    <name type="scientific">Natronomicrosphaera hydrolytica</name>
    <dbReference type="NCBI Taxonomy" id="3242702"/>
    <lineage>
        <taxon>Bacteria</taxon>
        <taxon>Pseudomonadati</taxon>
        <taxon>Planctomycetota</taxon>
        <taxon>Phycisphaerae</taxon>
        <taxon>Phycisphaerales</taxon>
        <taxon>Phycisphaeraceae</taxon>
        <taxon>Natronomicrosphaera</taxon>
    </lineage>
</organism>
<keyword evidence="1 8" id="KW-0963">Cytoplasm</keyword>
<comment type="caution">
    <text evidence="10">The sequence shown here is derived from an EMBL/GenBank/DDBJ whole genome shotgun (WGS) entry which is preliminary data.</text>
</comment>
<feature type="binding site" evidence="8">
    <location>
        <begin position="217"/>
        <end position="223"/>
    </location>
    <ligand>
        <name>ATP</name>
        <dbReference type="ChEBI" id="CHEBI:30616"/>
    </ligand>
</feature>
<dbReference type="PANTHER" id="PTHR43654">
    <property type="entry name" value="GLUTAMATE 5-KINASE"/>
    <property type="match status" value="1"/>
</dbReference>
<comment type="function">
    <text evidence="8">Catalyzes the transfer of a phosphate group to glutamate to form L-glutamate 5-phosphate.</text>
</comment>
<dbReference type="PIRSF" id="PIRSF000729">
    <property type="entry name" value="GK"/>
    <property type="match status" value="1"/>
</dbReference>
<dbReference type="InterPro" id="IPR005715">
    <property type="entry name" value="Glu_5kinase/COase_Synthase"/>
</dbReference>
<evidence type="ECO:0000259" key="9">
    <source>
        <dbReference type="SMART" id="SM00359"/>
    </source>
</evidence>
<evidence type="ECO:0000256" key="4">
    <source>
        <dbReference type="ARBA" id="ARBA00022679"/>
    </source>
</evidence>
<feature type="domain" description="PUA" evidence="9">
    <location>
        <begin position="283"/>
        <end position="366"/>
    </location>
</feature>
<dbReference type="CDD" id="cd21157">
    <property type="entry name" value="PUA_G5K"/>
    <property type="match status" value="1"/>
</dbReference>
<dbReference type="InterPro" id="IPR036974">
    <property type="entry name" value="PUA_sf"/>
</dbReference>
<comment type="subcellular location">
    <subcellularLocation>
        <location evidence="8">Cytoplasm</location>
    </subcellularLocation>
</comment>
<keyword evidence="2 8" id="KW-0028">Amino-acid biosynthesis</keyword>
<proteinExistence type="inferred from homology"/>
<dbReference type="SUPFAM" id="SSF88697">
    <property type="entry name" value="PUA domain-like"/>
    <property type="match status" value="1"/>
</dbReference>
<dbReference type="NCBIfam" id="TIGR01027">
    <property type="entry name" value="proB"/>
    <property type="match status" value="1"/>
</dbReference>
<evidence type="ECO:0000256" key="6">
    <source>
        <dbReference type="ARBA" id="ARBA00022777"/>
    </source>
</evidence>
<dbReference type="InterPro" id="IPR015947">
    <property type="entry name" value="PUA-like_sf"/>
</dbReference>
<dbReference type="PROSITE" id="PS00902">
    <property type="entry name" value="GLUTAMATE_5_KINASE"/>
    <property type="match status" value="1"/>
</dbReference>